<organism evidence="2 3">
    <name type="scientific">Rhodoferax saidenbachensis</name>
    <dbReference type="NCBI Taxonomy" id="1484693"/>
    <lineage>
        <taxon>Bacteria</taxon>
        <taxon>Pseudomonadati</taxon>
        <taxon>Pseudomonadota</taxon>
        <taxon>Betaproteobacteria</taxon>
        <taxon>Burkholderiales</taxon>
        <taxon>Comamonadaceae</taxon>
        <taxon>Rhodoferax</taxon>
    </lineage>
</organism>
<feature type="compositionally biased region" description="Polar residues" evidence="1">
    <location>
        <begin position="51"/>
        <end position="64"/>
    </location>
</feature>
<dbReference type="EMBL" id="JAVDXO010000007">
    <property type="protein sequence ID" value="MDR7307758.1"/>
    <property type="molecule type" value="Genomic_DNA"/>
</dbReference>
<proteinExistence type="predicted"/>
<protein>
    <submittedName>
        <fullName evidence="2">Uncharacterized protein</fullName>
    </submittedName>
</protein>
<keyword evidence="3" id="KW-1185">Reference proteome</keyword>
<accession>A0ABU1ZQU5</accession>
<sequence>MDVSKAKPAQVQAAQALKRTDESRQTQQREAQVKAQAPKKAEEPKRPVVNAQGQTTGRLLNVSA</sequence>
<dbReference type="Proteomes" id="UP001268089">
    <property type="component" value="Unassembled WGS sequence"/>
</dbReference>
<evidence type="ECO:0000256" key="1">
    <source>
        <dbReference type="SAM" id="MobiDB-lite"/>
    </source>
</evidence>
<comment type="caution">
    <text evidence="2">The sequence shown here is derived from an EMBL/GenBank/DDBJ whole genome shotgun (WGS) entry which is preliminary data.</text>
</comment>
<gene>
    <name evidence="2" type="ORF">J2X15_003062</name>
</gene>
<feature type="region of interest" description="Disordered" evidence="1">
    <location>
        <begin position="1"/>
        <end position="64"/>
    </location>
</feature>
<reference evidence="2 3" key="1">
    <citation type="submission" date="2023-07" db="EMBL/GenBank/DDBJ databases">
        <title>Sorghum-associated microbial communities from plants grown in Nebraska, USA.</title>
        <authorList>
            <person name="Schachtman D."/>
        </authorList>
    </citation>
    <scope>NUCLEOTIDE SEQUENCE [LARGE SCALE GENOMIC DNA]</scope>
    <source>
        <strain evidence="2 3">BE308</strain>
    </source>
</reference>
<evidence type="ECO:0000313" key="3">
    <source>
        <dbReference type="Proteomes" id="UP001268089"/>
    </source>
</evidence>
<feature type="compositionally biased region" description="Low complexity" evidence="1">
    <location>
        <begin position="1"/>
        <end position="17"/>
    </location>
</feature>
<evidence type="ECO:0000313" key="2">
    <source>
        <dbReference type="EMBL" id="MDR7307758.1"/>
    </source>
</evidence>
<name>A0ABU1ZQU5_9BURK</name>
<dbReference type="RefSeq" id="WP_310344239.1">
    <property type="nucleotide sequence ID" value="NZ_JAVDXO010000007.1"/>
</dbReference>